<feature type="binding site" evidence="13">
    <location>
        <position position="532"/>
    </location>
    <ligand>
        <name>substrate</name>
    </ligand>
</feature>
<keyword evidence="8 11" id="KW-0413">Isomerase</keyword>
<evidence type="ECO:0000313" key="19">
    <source>
        <dbReference type="Proteomes" id="UP000095287"/>
    </source>
</evidence>
<comment type="function">
    <text evidence="11">Catalyzes the conversion of GlcNAc-6-P into GlcNAc-1-P during the synthesis of uridine diphosphate/UDP-GlcNAc, a sugar nucleotide critical to multiple glycosylation pathways including protein N- and O-glycosylation.</text>
</comment>
<feature type="binding site" evidence="14">
    <location>
        <position position="311"/>
    </location>
    <ligand>
        <name>Mg(2+)</name>
        <dbReference type="ChEBI" id="CHEBI:18420"/>
    </ligand>
</feature>
<evidence type="ECO:0000256" key="6">
    <source>
        <dbReference type="ARBA" id="ARBA00022723"/>
    </source>
</evidence>
<feature type="binding site" description="via phosphate group" evidence="14">
    <location>
        <position position="94"/>
    </location>
    <ligand>
        <name>Mg(2+)</name>
        <dbReference type="ChEBI" id="CHEBI:18420"/>
    </ligand>
</feature>
<evidence type="ECO:0000256" key="12">
    <source>
        <dbReference type="PIRSR" id="PIRSR016408-1"/>
    </source>
</evidence>
<evidence type="ECO:0000256" key="7">
    <source>
        <dbReference type="ARBA" id="ARBA00022842"/>
    </source>
</evidence>
<dbReference type="WBParaSite" id="L893_g5241.t2">
    <property type="protein sequence ID" value="L893_g5241.t2"/>
    <property type="gene ID" value="L893_g5241"/>
</dbReference>
<accession>A0A1I8AEY1</accession>
<evidence type="ECO:0000259" key="16">
    <source>
        <dbReference type="Pfam" id="PF02878"/>
    </source>
</evidence>
<evidence type="ECO:0000256" key="3">
    <source>
        <dbReference type="ARBA" id="ARBA00010231"/>
    </source>
</evidence>
<dbReference type="UniPathway" id="UPA00113">
    <property type="reaction ID" value="UER00530"/>
</dbReference>
<feature type="binding site" evidence="14">
    <location>
        <position position="309"/>
    </location>
    <ligand>
        <name>Mg(2+)</name>
        <dbReference type="ChEBI" id="CHEBI:18420"/>
    </ligand>
</feature>
<dbReference type="FunFam" id="3.30.310.50:FF:000003">
    <property type="entry name" value="Phosphoacetylglucosamine mutase"/>
    <property type="match status" value="1"/>
</dbReference>
<dbReference type="EC" id="5.4.2.3" evidence="4 11"/>
<evidence type="ECO:0000256" key="10">
    <source>
        <dbReference type="ARBA" id="ARBA00032065"/>
    </source>
</evidence>
<dbReference type="Pfam" id="PF21404">
    <property type="entry name" value="AMG1_III"/>
    <property type="match status" value="1"/>
</dbReference>
<dbReference type="GO" id="GO:0000287">
    <property type="term" value="F:magnesium ion binding"/>
    <property type="evidence" value="ECO:0007669"/>
    <property type="project" value="InterPro"/>
</dbReference>
<evidence type="ECO:0000256" key="1">
    <source>
        <dbReference type="ARBA" id="ARBA00000558"/>
    </source>
</evidence>
<dbReference type="AlphaFoldDB" id="A0A1I8AEY1"/>
<dbReference type="Gene3D" id="3.30.310.50">
    <property type="entry name" value="Alpha-D-phosphohexomutase, C-terminal domain"/>
    <property type="match status" value="1"/>
</dbReference>
<dbReference type="Proteomes" id="UP000095287">
    <property type="component" value="Unplaced"/>
</dbReference>
<comment type="catalytic activity">
    <reaction evidence="1 11">
        <text>N-acetyl-alpha-D-glucosamine 1-phosphate = N-acetyl-D-glucosamine 6-phosphate</text>
        <dbReference type="Rhea" id="RHEA:23804"/>
        <dbReference type="ChEBI" id="CHEBI:57513"/>
        <dbReference type="ChEBI" id="CHEBI:57776"/>
        <dbReference type="EC" id="5.4.2.3"/>
    </reaction>
</comment>
<dbReference type="GO" id="GO:0006048">
    <property type="term" value="P:UDP-N-acetylglucosamine biosynthetic process"/>
    <property type="evidence" value="ECO:0007669"/>
    <property type="project" value="UniProtKB-UniRule"/>
</dbReference>
<keyword evidence="7 11" id="KW-0460">Magnesium</keyword>
<organism evidence="19 20">
    <name type="scientific">Steinernema glaseri</name>
    <dbReference type="NCBI Taxonomy" id="37863"/>
    <lineage>
        <taxon>Eukaryota</taxon>
        <taxon>Metazoa</taxon>
        <taxon>Ecdysozoa</taxon>
        <taxon>Nematoda</taxon>
        <taxon>Chromadorea</taxon>
        <taxon>Rhabditida</taxon>
        <taxon>Tylenchina</taxon>
        <taxon>Panagrolaimomorpha</taxon>
        <taxon>Strongyloidoidea</taxon>
        <taxon>Steinernematidae</taxon>
        <taxon>Steinernema</taxon>
    </lineage>
</organism>
<evidence type="ECO:0000256" key="2">
    <source>
        <dbReference type="ARBA" id="ARBA00004865"/>
    </source>
</evidence>
<keyword evidence="5" id="KW-0597">Phosphoprotein</keyword>
<sequence length="559" mass="62711">MVKFEYKFWMPNEGFINGRNMALVNVPVEFTRVGNTDHRGSALPIADDEVFAYGTAGFRYHSSLLPFIAFRVGYLASLRARVMNSRVGVMITASHNPEDDNGLKIVDPDGEMLDQSWEEHATNLINATDFEFPTVYRAFETQFVLEPETPTNHAYVYIGMDTRESSPYLLRAVRLGVELGDTTAITFGQLTTPQLHFLVARSNIVGKKVDEKQYYIEFSKAFKELCELLPDRSANDHHIFIDCAAGVGAPKMRELMMHIPESLFSVTLINETGRLNSQCGADYVKIERNVPANSEKIPDGAKAASFDGDADRLVYFYKNNGKCRILDGDKIACLFAKFLGEHLRAVNLYEQLSIGIVQTAYANGNSMNHIKETLQMPVVLVPTGVKHLHKEAKNYDIGVYFEANGHGTVIFSSKFHKKIESAEQTPAILRLRKFAALINFAVGDAITDMLATEAVLRYYDWSVENWDNELYEDAPSCQLKVPVRDRSIFKTIKDETRLTAPEELQDAIDELVKTNKCGRAFARPSGTENIVRVYAEGNTEENAKELAHSIAKRISSVLS</sequence>
<dbReference type="PANTHER" id="PTHR45955">
    <property type="entry name" value="PHOSPHOACETYLGLUCOSAMINE MUTASE"/>
    <property type="match status" value="1"/>
</dbReference>
<dbReference type="Pfam" id="PF21405">
    <property type="entry name" value="AMG1_II"/>
    <property type="match status" value="1"/>
</dbReference>
<feature type="binding site" evidence="14">
    <location>
        <position position="307"/>
    </location>
    <ligand>
        <name>Mg(2+)</name>
        <dbReference type="ChEBI" id="CHEBI:18420"/>
    </ligand>
</feature>
<protein>
    <recommendedName>
        <fullName evidence="4 11">Phosphoacetylglucosamine mutase</fullName>
        <shortName evidence="11">PAGM</shortName>
        <ecNumber evidence="4 11">5.4.2.3</ecNumber>
    </recommendedName>
    <alternativeName>
        <fullName evidence="10 11">Acetylglucosamine phosphomutase</fullName>
    </alternativeName>
    <alternativeName>
        <fullName evidence="9 11">N-acetylglucosamine-phosphate mutase</fullName>
    </alternativeName>
</protein>
<evidence type="ECO:0000256" key="9">
    <source>
        <dbReference type="ARBA" id="ARBA00031926"/>
    </source>
</evidence>
<comment type="cofactor">
    <cofactor evidence="11 14">
        <name>Mg(2+)</name>
        <dbReference type="ChEBI" id="CHEBI:18420"/>
    </cofactor>
    <text evidence="11 14">Binds 1 Mg(2+) ion per subunit.</text>
</comment>
<evidence type="ECO:0000259" key="18">
    <source>
        <dbReference type="Pfam" id="PF21405"/>
    </source>
</evidence>
<evidence type="ECO:0000313" key="20">
    <source>
        <dbReference type="WBParaSite" id="L893_g5241.t2"/>
    </source>
</evidence>
<dbReference type="InterPro" id="IPR016066">
    <property type="entry name" value="A-D-PHexomutase_CS"/>
</dbReference>
<dbReference type="CDD" id="cd03086">
    <property type="entry name" value="PGM3"/>
    <property type="match status" value="1"/>
</dbReference>
<dbReference type="InterPro" id="IPR016657">
    <property type="entry name" value="PAGM"/>
</dbReference>
<dbReference type="PROSITE" id="PS00710">
    <property type="entry name" value="PGM_PMM"/>
    <property type="match status" value="1"/>
</dbReference>
<dbReference type="FunFam" id="3.40.120.10:FF:000013">
    <property type="entry name" value="Phosphoacetylglucosamine mutase"/>
    <property type="match status" value="1"/>
</dbReference>
<evidence type="ECO:0000256" key="11">
    <source>
        <dbReference type="PIRNR" id="PIRNR016408"/>
    </source>
</evidence>
<feature type="domain" description="Phosphoacetylglucosamine mutase AMG1" evidence="18">
    <location>
        <begin position="210"/>
        <end position="314"/>
    </location>
</feature>
<evidence type="ECO:0000256" key="5">
    <source>
        <dbReference type="ARBA" id="ARBA00022553"/>
    </source>
</evidence>
<dbReference type="Gene3D" id="3.40.120.10">
    <property type="entry name" value="Alpha-D-Glucose-1,6-Bisphosphate, subunit A, domain 3"/>
    <property type="match status" value="3"/>
</dbReference>
<dbReference type="GO" id="GO:0004610">
    <property type="term" value="F:phosphoacetylglucosamine mutase activity"/>
    <property type="evidence" value="ECO:0007669"/>
    <property type="project" value="UniProtKB-UniRule"/>
</dbReference>
<keyword evidence="19" id="KW-1185">Reference proteome</keyword>
<reference evidence="20" key="1">
    <citation type="submission" date="2016-11" db="UniProtKB">
        <authorList>
            <consortium name="WormBaseParasite"/>
        </authorList>
    </citation>
    <scope>IDENTIFICATION</scope>
</reference>
<evidence type="ECO:0000256" key="14">
    <source>
        <dbReference type="PIRSR" id="PIRSR016408-3"/>
    </source>
</evidence>
<evidence type="ECO:0000259" key="15">
    <source>
        <dbReference type="Pfam" id="PF00408"/>
    </source>
</evidence>
<feature type="binding site" evidence="13">
    <location>
        <begin position="402"/>
        <end position="404"/>
    </location>
    <ligand>
        <name>substrate</name>
    </ligand>
</feature>
<comment type="pathway">
    <text evidence="2 11">Nucleotide-sugar biosynthesis; UDP-N-acetyl-alpha-D-glucosamine biosynthesis; N-acetyl-alpha-D-glucosamine 1-phosphate from alpha-D-glucosamine 6-phosphate (route I): step 2/2.</text>
</comment>
<feature type="domain" description="Alpha-D-phosphohexomutase alpha/beta/alpha" evidence="16">
    <location>
        <begin position="151"/>
        <end position="204"/>
    </location>
</feature>
<feature type="domain" description="Phosphoacetylglucosamine mutase AMG1" evidence="17">
    <location>
        <begin position="327"/>
        <end position="461"/>
    </location>
</feature>
<dbReference type="Pfam" id="PF02878">
    <property type="entry name" value="PGM_PMM_I"/>
    <property type="match status" value="2"/>
</dbReference>
<dbReference type="InterPro" id="IPR036900">
    <property type="entry name" value="A-D-PHexomutase_C_sf"/>
</dbReference>
<dbReference type="PIRSF" id="PIRSF016408">
    <property type="entry name" value="PAGM"/>
    <property type="match status" value="1"/>
</dbReference>
<proteinExistence type="inferred from homology"/>
<dbReference type="Pfam" id="PF00408">
    <property type="entry name" value="PGM_PMM_IV"/>
    <property type="match status" value="1"/>
</dbReference>
<evidence type="ECO:0000259" key="17">
    <source>
        <dbReference type="Pfam" id="PF21404"/>
    </source>
</evidence>
<feature type="domain" description="Alpha-D-phosphohexomutase alpha/beta/alpha" evidence="16">
    <location>
        <begin position="79"/>
        <end position="130"/>
    </location>
</feature>
<dbReference type="SUPFAM" id="SSF53738">
    <property type="entry name" value="Phosphoglucomutase, first 3 domains"/>
    <property type="match status" value="4"/>
</dbReference>
<evidence type="ECO:0000256" key="13">
    <source>
        <dbReference type="PIRSR" id="PIRSR016408-2"/>
    </source>
</evidence>
<comment type="similarity">
    <text evidence="3 11">Belongs to the phosphohexose mutase family.</text>
</comment>
<evidence type="ECO:0000256" key="4">
    <source>
        <dbReference type="ARBA" id="ARBA00012731"/>
    </source>
</evidence>
<name>A0A1I8AEY1_9BILA</name>
<dbReference type="InterPro" id="IPR016055">
    <property type="entry name" value="A-D-PHexomutase_a/b/a-I/II/III"/>
</dbReference>
<dbReference type="SUPFAM" id="SSF55957">
    <property type="entry name" value="Phosphoglucomutase, C-terminal domain"/>
    <property type="match status" value="1"/>
</dbReference>
<dbReference type="InterPro" id="IPR005843">
    <property type="entry name" value="A-D-PHexomutase_C"/>
</dbReference>
<feature type="domain" description="Alpha-D-phosphohexomutase C-terminal" evidence="15">
    <location>
        <begin position="498"/>
        <end position="552"/>
    </location>
</feature>
<feature type="binding site" evidence="13">
    <location>
        <begin position="523"/>
        <end position="527"/>
    </location>
    <ligand>
        <name>substrate</name>
    </ligand>
</feature>
<dbReference type="InterPro" id="IPR049022">
    <property type="entry name" value="AMG1_III"/>
</dbReference>
<keyword evidence="6 11" id="KW-0479">Metal-binding</keyword>
<dbReference type="InterPro" id="IPR005844">
    <property type="entry name" value="A-D-PHexomutase_a/b/a-I"/>
</dbReference>
<dbReference type="GO" id="GO:0005975">
    <property type="term" value="P:carbohydrate metabolic process"/>
    <property type="evidence" value="ECO:0007669"/>
    <property type="project" value="InterPro"/>
</dbReference>
<feature type="active site" description="Phosphoserine intermediate" evidence="12">
    <location>
        <position position="94"/>
    </location>
</feature>
<dbReference type="InterPro" id="IPR049023">
    <property type="entry name" value="AMG1_II"/>
</dbReference>
<evidence type="ECO:0000256" key="8">
    <source>
        <dbReference type="ARBA" id="ARBA00023235"/>
    </source>
</evidence>
<dbReference type="PANTHER" id="PTHR45955:SF1">
    <property type="entry name" value="PHOSPHOACETYLGLUCOSAMINE MUTASE"/>
    <property type="match status" value="1"/>
</dbReference>